<gene>
    <name evidence="1" type="ORF">Ciccas_014521</name>
</gene>
<sequence length="98" mass="11161">AKNELNGLSTTLLTEIAELNFNQDTRLCPTAPPLAIVNENRRTLLPQDIIHLCKMIKSKQQNDDLGISVRKLLNLPWRFFEVLASFFNKILKCGKVPQ</sequence>
<protein>
    <recommendedName>
        <fullName evidence="3">Reverse transcriptase domain-containing protein</fullName>
    </recommendedName>
</protein>
<reference evidence="1 2" key="1">
    <citation type="submission" date="2024-11" db="EMBL/GenBank/DDBJ databases">
        <title>Adaptive evolution of stress response genes in parasites aligns with host niche diversity.</title>
        <authorList>
            <person name="Hahn C."/>
            <person name="Resl P."/>
        </authorList>
    </citation>
    <scope>NUCLEOTIDE SEQUENCE [LARGE SCALE GENOMIC DNA]</scope>
    <source>
        <strain evidence="1">EGGRZ-B1_66</strain>
        <tissue evidence="1">Body</tissue>
    </source>
</reference>
<evidence type="ECO:0000313" key="1">
    <source>
        <dbReference type="EMBL" id="KAL3306980.1"/>
    </source>
</evidence>
<proteinExistence type="predicted"/>
<dbReference type="EMBL" id="JBJKFK010008783">
    <property type="protein sequence ID" value="KAL3306980.1"/>
    <property type="molecule type" value="Genomic_DNA"/>
</dbReference>
<dbReference type="Proteomes" id="UP001626550">
    <property type="component" value="Unassembled WGS sequence"/>
</dbReference>
<organism evidence="1 2">
    <name type="scientific">Cichlidogyrus casuarinus</name>
    <dbReference type="NCBI Taxonomy" id="1844966"/>
    <lineage>
        <taxon>Eukaryota</taxon>
        <taxon>Metazoa</taxon>
        <taxon>Spiralia</taxon>
        <taxon>Lophotrochozoa</taxon>
        <taxon>Platyhelminthes</taxon>
        <taxon>Monogenea</taxon>
        <taxon>Monopisthocotylea</taxon>
        <taxon>Dactylogyridea</taxon>
        <taxon>Ancyrocephalidae</taxon>
        <taxon>Cichlidogyrus</taxon>
    </lineage>
</organism>
<name>A0ABD2PI40_9PLAT</name>
<keyword evidence="2" id="KW-1185">Reference proteome</keyword>
<feature type="non-terminal residue" evidence="1">
    <location>
        <position position="1"/>
    </location>
</feature>
<dbReference type="AlphaFoldDB" id="A0ABD2PI40"/>
<comment type="caution">
    <text evidence="1">The sequence shown here is derived from an EMBL/GenBank/DDBJ whole genome shotgun (WGS) entry which is preliminary data.</text>
</comment>
<evidence type="ECO:0008006" key="3">
    <source>
        <dbReference type="Google" id="ProtNLM"/>
    </source>
</evidence>
<accession>A0ABD2PI40</accession>
<evidence type="ECO:0000313" key="2">
    <source>
        <dbReference type="Proteomes" id="UP001626550"/>
    </source>
</evidence>